<dbReference type="InterPro" id="IPR002539">
    <property type="entry name" value="MaoC-like_dom"/>
</dbReference>
<dbReference type="Pfam" id="PF01575">
    <property type="entry name" value="MaoC_dehydratas"/>
    <property type="match status" value="1"/>
</dbReference>
<dbReference type="AlphaFoldDB" id="A0A7X0U7Y7"/>
<evidence type="ECO:0000259" key="1">
    <source>
        <dbReference type="Pfam" id="PF01575"/>
    </source>
</evidence>
<gene>
    <name evidence="2" type="ORF">HNP48_001220</name>
</gene>
<reference evidence="2 3" key="1">
    <citation type="submission" date="2020-08" db="EMBL/GenBank/DDBJ databases">
        <title>Functional genomics of gut bacteria from endangered species of beetles.</title>
        <authorList>
            <person name="Carlos-Shanley C."/>
        </authorList>
    </citation>
    <scope>NUCLEOTIDE SEQUENCE [LARGE SCALE GENOMIC DNA]</scope>
    <source>
        <strain evidence="2 3">S00198</strain>
    </source>
</reference>
<dbReference type="EMBL" id="JACHLK010000002">
    <property type="protein sequence ID" value="MBB6558556.1"/>
    <property type="molecule type" value="Genomic_DNA"/>
</dbReference>
<organism evidence="2 3">
    <name type="scientific">Acidovorax soli</name>
    <dbReference type="NCBI Taxonomy" id="592050"/>
    <lineage>
        <taxon>Bacteria</taxon>
        <taxon>Pseudomonadati</taxon>
        <taxon>Pseudomonadota</taxon>
        <taxon>Betaproteobacteria</taxon>
        <taxon>Burkholderiales</taxon>
        <taxon>Comamonadaceae</taxon>
        <taxon>Acidovorax</taxon>
    </lineage>
</organism>
<dbReference type="PANTHER" id="PTHR43664">
    <property type="entry name" value="MONOAMINE OXIDASE-RELATED"/>
    <property type="match status" value="1"/>
</dbReference>
<keyword evidence="3" id="KW-1185">Reference proteome</keyword>
<accession>A0A7X0U7Y7</accession>
<dbReference type="SUPFAM" id="SSF54637">
    <property type="entry name" value="Thioesterase/thiol ester dehydrase-isomerase"/>
    <property type="match status" value="1"/>
</dbReference>
<evidence type="ECO:0000313" key="3">
    <source>
        <dbReference type="Proteomes" id="UP000575083"/>
    </source>
</evidence>
<protein>
    <submittedName>
        <fullName evidence="2">Acyl dehydratase</fullName>
    </submittedName>
</protein>
<name>A0A7X0U7Y7_9BURK</name>
<dbReference type="InterPro" id="IPR052342">
    <property type="entry name" value="MCH/BMMD"/>
</dbReference>
<evidence type="ECO:0000313" key="2">
    <source>
        <dbReference type="EMBL" id="MBB6558556.1"/>
    </source>
</evidence>
<sequence length="155" mass="16606">MTSTVQPLYLEDMAVGRRFQSGEHAMDAAQIIAFAQQFDPQPFHMDDAAAQGTLFGGLAASGWHTAAITMRLQVTTGLPVAGGIIGASGDVAWPRPTRPTDVLHVVSEVMEVNPSRSKPDRGMVTIRSETRNQNGEVLQISTVRIVVPRRPGAAS</sequence>
<feature type="domain" description="MaoC-like" evidence="1">
    <location>
        <begin position="22"/>
        <end position="119"/>
    </location>
</feature>
<dbReference type="Gene3D" id="3.10.129.10">
    <property type="entry name" value="Hotdog Thioesterase"/>
    <property type="match status" value="1"/>
</dbReference>
<dbReference type="InterPro" id="IPR029069">
    <property type="entry name" value="HotDog_dom_sf"/>
</dbReference>
<dbReference type="CDD" id="cd03454">
    <property type="entry name" value="YdeM"/>
    <property type="match status" value="1"/>
</dbReference>
<dbReference type="RefSeq" id="WP_184855983.1">
    <property type="nucleotide sequence ID" value="NZ_JACHLK010000002.1"/>
</dbReference>
<dbReference type="PANTHER" id="PTHR43664:SF1">
    <property type="entry name" value="BETA-METHYLMALYL-COA DEHYDRATASE"/>
    <property type="match status" value="1"/>
</dbReference>
<comment type="caution">
    <text evidence="2">The sequence shown here is derived from an EMBL/GenBank/DDBJ whole genome shotgun (WGS) entry which is preliminary data.</text>
</comment>
<proteinExistence type="predicted"/>
<dbReference type="Proteomes" id="UP000575083">
    <property type="component" value="Unassembled WGS sequence"/>
</dbReference>